<name>S9Q2T5_SCHOY</name>
<reference evidence="3 4" key="1">
    <citation type="journal article" date="2011" name="Science">
        <title>Comparative functional genomics of the fission yeasts.</title>
        <authorList>
            <person name="Rhind N."/>
            <person name="Chen Z."/>
            <person name="Yassour M."/>
            <person name="Thompson D.A."/>
            <person name="Haas B.J."/>
            <person name="Habib N."/>
            <person name="Wapinski I."/>
            <person name="Roy S."/>
            <person name="Lin M.F."/>
            <person name="Heiman D.I."/>
            <person name="Young S.K."/>
            <person name="Furuya K."/>
            <person name="Guo Y."/>
            <person name="Pidoux A."/>
            <person name="Chen H.M."/>
            <person name="Robbertse B."/>
            <person name="Goldberg J.M."/>
            <person name="Aoki K."/>
            <person name="Bayne E.H."/>
            <person name="Berlin A.M."/>
            <person name="Desjardins C.A."/>
            <person name="Dobbs E."/>
            <person name="Dukaj L."/>
            <person name="Fan L."/>
            <person name="FitzGerald M.G."/>
            <person name="French C."/>
            <person name="Gujja S."/>
            <person name="Hansen K."/>
            <person name="Keifenheim D."/>
            <person name="Levin J.Z."/>
            <person name="Mosher R.A."/>
            <person name="Mueller C.A."/>
            <person name="Pfiffner J."/>
            <person name="Priest M."/>
            <person name="Russ C."/>
            <person name="Smialowska A."/>
            <person name="Swoboda P."/>
            <person name="Sykes S.M."/>
            <person name="Vaughn M."/>
            <person name="Vengrova S."/>
            <person name="Yoder R."/>
            <person name="Zeng Q."/>
            <person name="Allshire R."/>
            <person name="Baulcombe D."/>
            <person name="Birren B.W."/>
            <person name="Brown W."/>
            <person name="Ekwall K."/>
            <person name="Kellis M."/>
            <person name="Leatherwood J."/>
            <person name="Levin H."/>
            <person name="Margalit H."/>
            <person name="Martienssen R."/>
            <person name="Nieduszynski C.A."/>
            <person name="Spatafora J.W."/>
            <person name="Friedman N."/>
            <person name="Dalgaard J.Z."/>
            <person name="Baumann P."/>
            <person name="Niki H."/>
            <person name="Regev A."/>
            <person name="Nusbaum C."/>
        </authorList>
    </citation>
    <scope>NUCLEOTIDE SEQUENCE [LARGE SCALE GENOMIC DNA]</scope>
    <source>
        <strain evidence="4">yFS286</strain>
    </source>
</reference>
<dbReference type="AlphaFoldDB" id="S9Q2T5"/>
<dbReference type="PANTHER" id="PTHR10845:SF192">
    <property type="entry name" value="DOUBLE HIT, ISOFORM B"/>
    <property type="match status" value="1"/>
</dbReference>
<organism evidence="3 4">
    <name type="scientific">Schizosaccharomyces octosporus (strain yFS286)</name>
    <name type="common">Fission yeast</name>
    <name type="synonym">Octosporomyces octosporus</name>
    <dbReference type="NCBI Taxonomy" id="483514"/>
    <lineage>
        <taxon>Eukaryota</taxon>
        <taxon>Fungi</taxon>
        <taxon>Dikarya</taxon>
        <taxon>Ascomycota</taxon>
        <taxon>Taphrinomycotina</taxon>
        <taxon>Schizosaccharomycetes</taxon>
        <taxon>Schizosaccharomycetales</taxon>
        <taxon>Schizosaccharomycetaceae</taxon>
        <taxon>Schizosaccharomyces</taxon>
    </lineage>
</organism>
<dbReference type="RefSeq" id="XP_013017578.1">
    <property type="nucleotide sequence ID" value="XM_013162124.1"/>
</dbReference>
<accession>S9Q2T5</accession>
<dbReference type="InterPro" id="IPR058855">
    <property type="entry name" value="RGS1/SST2-like_Fungal-DR"/>
</dbReference>
<dbReference type="Pfam" id="PF00615">
    <property type="entry name" value="RGS"/>
    <property type="match status" value="1"/>
</dbReference>
<dbReference type="GO" id="GO:0090029">
    <property type="term" value="P:negative regulation of pheromone-dependent signal transduction involved in conjugation with cellular fusion"/>
    <property type="evidence" value="ECO:0007669"/>
    <property type="project" value="EnsemblFungi"/>
</dbReference>
<dbReference type="EMBL" id="KE503206">
    <property type="protein sequence ID" value="EPX74427.1"/>
    <property type="molecule type" value="Genomic_DNA"/>
</dbReference>
<dbReference type="InterPro" id="IPR016137">
    <property type="entry name" value="RGS"/>
</dbReference>
<dbReference type="OMA" id="QFLWTRL"/>
<evidence type="ECO:0000313" key="4">
    <source>
        <dbReference type="Proteomes" id="UP000016088"/>
    </source>
</evidence>
<dbReference type="InterPro" id="IPR036305">
    <property type="entry name" value="RGS_sf"/>
</dbReference>
<dbReference type="PROSITE" id="PS50186">
    <property type="entry name" value="DEP"/>
    <property type="match status" value="1"/>
</dbReference>
<feature type="domain" description="DEP" evidence="2">
    <location>
        <begin position="256"/>
        <end position="315"/>
    </location>
</feature>
<dbReference type="GO" id="GO:0071507">
    <property type="term" value="P:pheromone response MAPK cascade"/>
    <property type="evidence" value="ECO:0007669"/>
    <property type="project" value="EnsemblFungi"/>
</dbReference>
<dbReference type="GO" id="GO:0005737">
    <property type="term" value="C:cytoplasm"/>
    <property type="evidence" value="ECO:0007669"/>
    <property type="project" value="EnsemblFungi"/>
</dbReference>
<dbReference type="SMART" id="SM00315">
    <property type="entry name" value="RGS"/>
    <property type="match status" value="1"/>
</dbReference>
<dbReference type="PANTHER" id="PTHR10845">
    <property type="entry name" value="REGULATOR OF G PROTEIN SIGNALING"/>
    <property type="match status" value="1"/>
</dbReference>
<dbReference type="SUPFAM" id="SSF48097">
    <property type="entry name" value="Regulator of G-protein signaling, RGS"/>
    <property type="match status" value="1"/>
</dbReference>
<protein>
    <submittedName>
        <fullName evidence="3">Regulator-G-protein signaling Rgs1</fullName>
    </submittedName>
</protein>
<feature type="domain" description="RGS" evidence="1">
    <location>
        <begin position="347"/>
        <end position="478"/>
    </location>
</feature>
<evidence type="ECO:0000259" key="1">
    <source>
        <dbReference type="PROSITE" id="PS50132"/>
    </source>
</evidence>
<sequence>MCSMVEPQTPPPCYDSITAADAHRVSGVDWGVRDRRQHCSRFMKMTSYGRPFSKDFLELYSAMIISTPFSKNRSRFRTIDSSCTLLQLFATLENLELSQLNRLKGNTGNKLLKSTTKFTVPKKAAKCLCEMFLNARLLQVVHNPMARKFTTEKCVLQLTNKGISVVARFLQHNGDDSIHANVSLPSNDSAPVIIPVSRFSSTDQVLQDASFPEMLLQRMLGPYPKCMRSRDESLVPIYLNTIHGKKQPPHITKYLLFGIDIAEWLMNHTMLLDWNEVVSVANNLLLYSYLSHSQPTNEPYSFSFEKGVSYYLTPKALETVGWIENPSGASVIQHIQQLDSHSSNKELLESILKKPSLQTYFFEFLKKNFCDENQQFYSEVCEFNDFFSQASQANDIIAVRESFVHACGIYNCFLSPAAPNAVNLPGDLYERISNHMSLAMEVEPLDEWLRIVHKLFLEAQALILDLMAGDSLLKFLESQHPDEQ</sequence>
<dbReference type="GO" id="GO:0005634">
    <property type="term" value="C:nucleus"/>
    <property type="evidence" value="ECO:0007669"/>
    <property type="project" value="EnsemblFungi"/>
</dbReference>
<evidence type="ECO:0000259" key="2">
    <source>
        <dbReference type="PROSITE" id="PS50186"/>
    </source>
</evidence>
<dbReference type="VEuPathDB" id="FungiDB:SOCG_03636"/>
<dbReference type="Pfam" id="PF25889">
    <property type="entry name" value="WHD_Fungal_DR"/>
    <property type="match status" value="1"/>
</dbReference>
<dbReference type="InterPro" id="IPR000591">
    <property type="entry name" value="DEP_dom"/>
</dbReference>
<dbReference type="GeneID" id="25032608"/>
<dbReference type="Gene3D" id="1.10.167.10">
    <property type="entry name" value="Regulator of G-protein Signalling 4, domain 2"/>
    <property type="match status" value="1"/>
</dbReference>
<dbReference type="Proteomes" id="UP000016088">
    <property type="component" value="Unassembled WGS sequence"/>
</dbReference>
<evidence type="ECO:0000313" key="3">
    <source>
        <dbReference type="EMBL" id="EPX74427.1"/>
    </source>
</evidence>
<dbReference type="HOGENOM" id="CLU_567611_0_0_1"/>
<proteinExistence type="predicted"/>
<dbReference type="PROSITE" id="PS50132">
    <property type="entry name" value="RGS"/>
    <property type="match status" value="1"/>
</dbReference>
<dbReference type="SMART" id="SM00049">
    <property type="entry name" value="DEP"/>
    <property type="match status" value="2"/>
</dbReference>
<keyword evidence="4" id="KW-1185">Reference proteome</keyword>
<gene>
    <name evidence="3" type="ORF">SOCG_03636</name>
</gene>
<dbReference type="OrthoDB" id="196547at2759"/>
<dbReference type="InterPro" id="IPR044926">
    <property type="entry name" value="RGS_subdomain_2"/>
</dbReference>
<dbReference type="PRINTS" id="PR01301">
    <property type="entry name" value="RGSPROTEIN"/>
</dbReference>
<dbReference type="eggNOG" id="KOG3589">
    <property type="taxonomic scope" value="Eukaryota"/>
</dbReference>